<reference evidence="11" key="1">
    <citation type="submission" date="2020-10" db="EMBL/GenBank/DDBJ databases">
        <authorList>
            <person name="Gilroy R."/>
        </authorList>
    </citation>
    <scope>NUCLEOTIDE SEQUENCE</scope>
    <source>
        <strain evidence="11">B1-16210</strain>
    </source>
</reference>
<comment type="caution">
    <text evidence="11">The sequence shown here is derived from an EMBL/GenBank/DDBJ whole genome shotgun (WGS) entry which is preliminary data.</text>
</comment>
<dbReference type="PIRSF" id="PIRSF000532">
    <property type="entry name" value="ATP_PFK_prok"/>
    <property type="match status" value="1"/>
</dbReference>
<evidence type="ECO:0000256" key="2">
    <source>
        <dbReference type="ARBA" id="ARBA00004679"/>
    </source>
</evidence>
<gene>
    <name evidence="11" type="ORF">IAC77_03150</name>
</gene>
<evidence type="ECO:0000259" key="10">
    <source>
        <dbReference type="Pfam" id="PF00365"/>
    </source>
</evidence>
<proteinExistence type="inferred from homology"/>
<keyword evidence="3" id="KW-0963">Cytoplasm</keyword>
<dbReference type="InterPro" id="IPR000023">
    <property type="entry name" value="Phosphofructokinase_dom"/>
</dbReference>
<evidence type="ECO:0000256" key="7">
    <source>
        <dbReference type="ARBA" id="ARBA00022842"/>
    </source>
</evidence>
<dbReference type="GO" id="GO:0030388">
    <property type="term" value="P:fructose 1,6-bisphosphate metabolic process"/>
    <property type="evidence" value="ECO:0007669"/>
    <property type="project" value="TreeGrafter"/>
</dbReference>
<dbReference type="PANTHER" id="PTHR13697">
    <property type="entry name" value="PHOSPHOFRUCTOKINASE"/>
    <property type="match status" value="1"/>
</dbReference>
<dbReference type="GO" id="GO:0070095">
    <property type="term" value="F:fructose-6-phosphate binding"/>
    <property type="evidence" value="ECO:0007669"/>
    <property type="project" value="TreeGrafter"/>
</dbReference>
<dbReference type="PRINTS" id="PR00476">
    <property type="entry name" value="PHFRCTKINASE"/>
</dbReference>
<keyword evidence="8" id="KW-0324">Glycolysis</keyword>
<dbReference type="PANTHER" id="PTHR13697:SF52">
    <property type="entry name" value="ATP-DEPENDENT 6-PHOSPHOFRUCTOKINASE 3"/>
    <property type="match status" value="1"/>
</dbReference>
<dbReference type="Gene3D" id="3.40.50.450">
    <property type="match status" value="1"/>
</dbReference>
<reference evidence="11" key="2">
    <citation type="journal article" date="2021" name="PeerJ">
        <title>Extensive microbial diversity within the chicken gut microbiome revealed by metagenomics and culture.</title>
        <authorList>
            <person name="Gilroy R."/>
            <person name="Ravi A."/>
            <person name="Getino M."/>
            <person name="Pursley I."/>
            <person name="Horton D.L."/>
            <person name="Alikhan N.F."/>
            <person name="Baker D."/>
            <person name="Gharbi K."/>
            <person name="Hall N."/>
            <person name="Watson M."/>
            <person name="Adriaenssens E.M."/>
            <person name="Foster-Nyarko E."/>
            <person name="Jarju S."/>
            <person name="Secka A."/>
            <person name="Antonio M."/>
            <person name="Oren A."/>
            <person name="Chaudhuri R.R."/>
            <person name="La Ragione R."/>
            <person name="Hildebrand F."/>
            <person name="Pallen M.J."/>
        </authorList>
    </citation>
    <scope>NUCLEOTIDE SEQUENCE</scope>
    <source>
        <strain evidence="11">B1-16210</strain>
    </source>
</reference>
<dbReference type="GO" id="GO:0005945">
    <property type="term" value="C:6-phosphofructokinase complex"/>
    <property type="evidence" value="ECO:0007669"/>
    <property type="project" value="TreeGrafter"/>
</dbReference>
<dbReference type="EMBL" id="JADINE010000039">
    <property type="protein sequence ID" value="MBO8407432.1"/>
    <property type="molecule type" value="Genomic_DNA"/>
</dbReference>
<keyword evidence="4" id="KW-0808">Transferase</keyword>
<keyword evidence="7" id="KW-0460">Magnesium</keyword>
<dbReference type="GO" id="GO:0006002">
    <property type="term" value="P:fructose 6-phosphate metabolic process"/>
    <property type="evidence" value="ECO:0007669"/>
    <property type="project" value="InterPro"/>
</dbReference>
<dbReference type="InterPro" id="IPR022953">
    <property type="entry name" value="ATP_PFK"/>
</dbReference>
<dbReference type="GO" id="GO:0042802">
    <property type="term" value="F:identical protein binding"/>
    <property type="evidence" value="ECO:0007669"/>
    <property type="project" value="TreeGrafter"/>
</dbReference>
<keyword evidence="5" id="KW-0479">Metal-binding</keyword>
<evidence type="ECO:0000313" key="12">
    <source>
        <dbReference type="Proteomes" id="UP000721442"/>
    </source>
</evidence>
<dbReference type="GO" id="GO:0016208">
    <property type="term" value="F:AMP binding"/>
    <property type="evidence" value="ECO:0007669"/>
    <property type="project" value="TreeGrafter"/>
</dbReference>
<protein>
    <submittedName>
        <fullName evidence="11">6-phosphofructokinase</fullName>
    </submittedName>
</protein>
<evidence type="ECO:0000256" key="9">
    <source>
        <dbReference type="ARBA" id="ARBA00038478"/>
    </source>
</evidence>
<dbReference type="GO" id="GO:0048029">
    <property type="term" value="F:monosaccharide binding"/>
    <property type="evidence" value="ECO:0007669"/>
    <property type="project" value="TreeGrafter"/>
</dbReference>
<comment type="similarity">
    <text evidence="9">Belongs to the phosphofructokinase type A (PFKA) family.</text>
</comment>
<sequence>MKKIGIMTTGGDCSGLNTVIQRLYRGATLRGWRTIGIQDGTDGLCTTPPTIIEFNNNTLPIEAARLAGSFLHNGRADALNFETAAETGRLAHFNKQLRKSLTDLKLDALILIGGNGSLSLAWCNRDIYSDLQLICIPKTIDMDIPLTDKTIGFNTAVQQLTSFCDQLMLTARSHHRWFVVQTMGRDCGQLALNAGIAIGATAILIPEIKFDVNSLIEHIKNFPRDYGIILVSEGISLRGHSGRPADMISRKLTAAKICNRTAYPEHTQRVGDTTAADRILAARMADCALRAIENNETYVMTAINDCKCETVSLADFFAAGDVTSDPNIPDLQTSDAYVSPDDPLLEIATNMGIYLGEIK</sequence>
<dbReference type="Gene3D" id="3.40.50.460">
    <property type="entry name" value="Phosphofructokinase domain"/>
    <property type="match status" value="1"/>
</dbReference>
<dbReference type="Pfam" id="PF00365">
    <property type="entry name" value="PFK"/>
    <property type="match status" value="1"/>
</dbReference>
<dbReference type="InterPro" id="IPR035966">
    <property type="entry name" value="PKF_sf"/>
</dbReference>
<feature type="domain" description="Phosphofructokinase" evidence="10">
    <location>
        <begin position="3"/>
        <end position="291"/>
    </location>
</feature>
<dbReference type="AlphaFoldDB" id="A0A940IC73"/>
<keyword evidence="6" id="KW-0418">Kinase</keyword>
<evidence type="ECO:0000256" key="3">
    <source>
        <dbReference type="ARBA" id="ARBA00022490"/>
    </source>
</evidence>
<dbReference type="GO" id="GO:0061621">
    <property type="term" value="P:canonical glycolysis"/>
    <property type="evidence" value="ECO:0007669"/>
    <property type="project" value="TreeGrafter"/>
</dbReference>
<dbReference type="GO" id="GO:0003872">
    <property type="term" value="F:6-phosphofructokinase activity"/>
    <property type="evidence" value="ECO:0007669"/>
    <property type="project" value="InterPro"/>
</dbReference>
<organism evidence="11 12">
    <name type="scientific">Candidatus Enterousia excrementavium</name>
    <dbReference type="NCBI Taxonomy" id="2840789"/>
    <lineage>
        <taxon>Bacteria</taxon>
        <taxon>Pseudomonadati</taxon>
        <taxon>Pseudomonadota</taxon>
        <taxon>Alphaproteobacteria</taxon>
        <taxon>Candidatus Enterousia</taxon>
    </lineage>
</organism>
<evidence type="ECO:0000256" key="1">
    <source>
        <dbReference type="ARBA" id="ARBA00001946"/>
    </source>
</evidence>
<evidence type="ECO:0000256" key="8">
    <source>
        <dbReference type="ARBA" id="ARBA00023152"/>
    </source>
</evidence>
<accession>A0A940IC73</accession>
<evidence type="ECO:0000256" key="6">
    <source>
        <dbReference type="ARBA" id="ARBA00022777"/>
    </source>
</evidence>
<dbReference type="Proteomes" id="UP000721442">
    <property type="component" value="Unassembled WGS sequence"/>
</dbReference>
<dbReference type="GO" id="GO:0005524">
    <property type="term" value="F:ATP binding"/>
    <property type="evidence" value="ECO:0007669"/>
    <property type="project" value="InterPro"/>
</dbReference>
<name>A0A940IC73_9PROT</name>
<dbReference type="GO" id="GO:0046872">
    <property type="term" value="F:metal ion binding"/>
    <property type="evidence" value="ECO:0007669"/>
    <property type="project" value="UniProtKB-KW"/>
</dbReference>
<evidence type="ECO:0000256" key="4">
    <source>
        <dbReference type="ARBA" id="ARBA00022679"/>
    </source>
</evidence>
<comment type="pathway">
    <text evidence="2">Carbohydrate degradation; glycolysis; D-glyceraldehyde 3-phosphate and glycerone phosphate from D-glucose: step 3/4.</text>
</comment>
<evidence type="ECO:0000256" key="5">
    <source>
        <dbReference type="ARBA" id="ARBA00022723"/>
    </source>
</evidence>
<dbReference type="SUPFAM" id="SSF53784">
    <property type="entry name" value="Phosphofructokinase"/>
    <property type="match status" value="1"/>
</dbReference>
<comment type="cofactor">
    <cofactor evidence="1">
        <name>Mg(2+)</name>
        <dbReference type="ChEBI" id="CHEBI:18420"/>
    </cofactor>
</comment>
<dbReference type="InterPro" id="IPR012003">
    <property type="entry name" value="ATP_PFK_prok-type"/>
</dbReference>
<evidence type="ECO:0000313" key="11">
    <source>
        <dbReference type="EMBL" id="MBO8407432.1"/>
    </source>
</evidence>